<keyword evidence="1" id="KW-0472">Membrane</keyword>
<dbReference type="VEuPathDB" id="FungiDB:ASPWEDRAFT_28414"/>
<dbReference type="AlphaFoldDB" id="A0A1L9RLI5"/>
<sequence>MADVHNGCIFWLPEYKEASRLLHPGLPPGCLNHPVIIVGCEEQSVTVVLLTTFNNKPLGKKSRKWTTHLPLESSTPHPIYKIVLRLKNRKSWTSRKQSYAKIENTFVVDRKLLRPCKNKKKVELTAESFLDLIYYVHRFSPLRSVISSTWSEDSTLGDDIRAISPRSSDYGTINVYVHGQRMSSYAADRLPPNSPMRRASSLPLGYPSTQQQFYPNTYSQPYGRTRDLIRYPLRSAERRNPSCWTVLFVVLLCWVLVLGLAARVYSDLK</sequence>
<reference evidence="3" key="1">
    <citation type="journal article" date="2017" name="Genome Biol.">
        <title>Comparative genomics reveals high biological diversity and specific adaptations in the industrially and medically important fungal genus Aspergillus.</title>
        <authorList>
            <person name="de Vries R.P."/>
            <person name="Riley R."/>
            <person name="Wiebenga A."/>
            <person name="Aguilar-Osorio G."/>
            <person name="Amillis S."/>
            <person name="Uchima C.A."/>
            <person name="Anderluh G."/>
            <person name="Asadollahi M."/>
            <person name="Askin M."/>
            <person name="Barry K."/>
            <person name="Battaglia E."/>
            <person name="Bayram O."/>
            <person name="Benocci T."/>
            <person name="Braus-Stromeyer S.A."/>
            <person name="Caldana C."/>
            <person name="Canovas D."/>
            <person name="Cerqueira G.C."/>
            <person name="Chen F."/>
            <person name="Chen W."/>
            <person name="Choi C."/>
            <person name="Clum A."/>
            <person name="Dos Santos R.A."/>
            <person name="Damasio A.R."/>
            <person name="Diallinas G."/>
            <person name="Emri T."/>
            <person name="Fekete E."/>
            <person name="Flipphi M."/>
            <person name="Freyberg S."/>
            <person name="Gallo A."/>
            <person name="Gournas C."/>
            <person name="Habgood R."/>
            <person name="Hainaut M."/>
            <person name="Harispe M.L."/>
            <person name="Henrissat B."/>
            <person name="Hilden K.S."/>
            <person name="Hope R."/>
            <person name="Hossain A."/>
            <person name="Karabika E."/>
            <person name="Karaffa L."/>
            <person name="Karanyi Z."/>
            <person name="Krasevec N."/>
            <person name="Kuo A."/>
            <person name="Kusch H."/>
            <person name="LaButti K."/>
            <person name="Lagendijk E.L."/>
            <person name="Lapidus A."/>
            <person name="Levasseur A."/>
            <person name="Lindquist E."/>
            <person name="Lipzen A."/>
            <person name="Logrieco A.F."/>
            <person name="MacCabe A."/>
            <person name="Maekelae M.R."/>
            <person name="Malavazi I."/>
            <person name="Melin P."/>
            <person name="Meyer V."/>
            <person name="Mielnichuk N."/>
            <person name="Miskei M."/>
            <person name="Molnar A.P."/>
            <person name="Mule G."/>
            <person name="Ngan C.Y."/>
            <person name="Orejas M."/>
            <person name="Orosz E."/>
            <person name="Ouedraogo J.P."/>
            <person name="Overkamp K.M."/>
            <person name="Park H.-S."/>
            <person name="Perrone G."/>
            <person name="Piumi F."/>
            <person name="Punt P.J."/>
            <person name="Ram A.F."/>
            <person name="Ramon A."/>
            <person name="Rauscher S."/>
            <person name="Record E."/>
            <person name="Riano-Pachon D.M."/>
            <person name="Robert V."/>
            <person name="Roehrig J."/>
            <person name="Ruller R."/>
            <person name="Salamov A."/>
            <person name="Salih N.S."/>
            <person name="Samson R.A."/>
            <person name="Sandor E."/>
            <person name="Sanguinetti M."/>
            <person name="Schuetze T."/>
            <person name="Sepcic K."/>
            <person name="Shelest E."/>
            <person name="Sherlock G."/>
            <person name="Sophianopoulou V."/>
            <person name="Squina F.M."/>
            <person name="Sun H."/>
            <person name="Susca A."/>
            <person name="Todd R.B."/>
            <person name="Tsang A."/>
            <person name="Unkles S.E."/>
            <person name="van de Wiele N."/>
            <person name="van Rossen-Uffink D."/>
            <person name="Oliveira J.V."/>
            <person name="Vesth T.C."/>
            <person name="Visser J."/>
            <person name="Yu J.-H."/>
            <person name="Zhou M."/>
            <person name="Andersen M.R."/>
            <person name="Archer D.B."/>
            <person name="Baker S.E."/>
            <person name="Benoit I."/>
            <person name="Brakhage A.A."/>
            <person name="Braus G.H."/>
            <person name="Fischer R."/>
            <person name="Frisvad J.C."/>
            <person name="Goldman G.H."/>
            <person name="Houbraken J."/>
            <person name="Oakley B."/>
            <person name="Pocsi I."/>
            <person name="Scazzocchio C."/>
            <person name="Seiboth B."/>
            <person name="vanKuyk P.A."/>
            <person name="Wortman J."/>
            <person name="Dyer P.S."/>
            <person name="Grigoriev I.V."/>
        </authorList>
    </citation>
    <scope>NUCLEOTIDE SEQUENCE [LARGE SCALE GENOMIC DNA]</scope>
    <source>
        <strain evidence="3">DTO 134E9</strain>
    </source>
</reference>
<keyword evidence="3" id="KW-1185">Reference proteome</keyword>
<name>A0A1L9RLI5_ASPWE</name>
<dbReference type="OrthoDB" id="4537409at2759"/>
<evidence type="ECO:0000313" key="3">
    <source>
        <dbReference type="Proteomes" id="UP000184383"/>
    </source>
</evidence>
<gene>
    <name evidence="2" type="ORF">ASPWEDRAFT_28414</name>
</gene>
<proteinExistence type="predicted"/>
<evidence type="ECO:0000313" key="2">
    <source>
        <dbReference type="EMBL" id="OJJ35805.1"/>
    </source>
</evidence>
<dbReference type="Proteomes" id="UP000184383">
    <property type="component" value="Unassembled WGS sequence"/>
</dbReference>
<dbReference type="PANTHER" id="PTHR37048:SF2">
    <property type="entry name" value="QUESTIONABLE PROTEIN"/>
    <property type="match status" value="1"/>
</dbReference>
<accession>A0A1L9RLI5</accession>
<keyword evidence="1" id="KW-1133">Transmembrane helix</keyword>
<dbReference type="EMBL" id="KV878212">
    <property type="protein sequence ID" value="OJJ35805.1"/>
    <property type="molecule type" value="Genomic_DNA"/>
</dbReference>
<dbReference type="PANTHER" id="PTHR37048">
    <property type="entry name" value="QUESTIONABLE PROTEIN"/>
    <property type="match status" value="1"/>
</dbReference>
<feature type="transmembrane region" description="Helical" evidence="1">
    <location>
        <begin position="244"/>
        <end position="265"/>
    </location>
</feature>
<protein>
    <submittedName>
        <fullName evidence="2">Uncharacterized protein</fullName>
    </submittedName>
</protein>
<evidence type="ECO:0000256" key="1">
    <source>
        <dbReference type="SAM" id="Phobius"/>
    </source>
</evidence>
<dbReference type="GeneID" id="63748981"/>
<organism evidence="2 3">
    <name type="scientific">Aspergillus wentii DTO 134E9</name>
    <dbReference type="NCBI Taxonomy" id="1073089"/>
    <lineage>
        <taxon>Eukaryota</taxon>
        <taxon>Fungi</taxon>
        <taxon>Dikarya</taxon>
        <taxon>Ascomycota</taxon>
        <taxon>Pezizomycotina</taxon>
        <taxon>Eurotiomycetes</taxon>
        <taxon>Eurotiomycetidae</taxon>
        <taxon>Eurotiales</taxon>
        <taxon>Aspergillaceae</taxon>
        <taxon>Aspergillus</taxon>
        <taxon>Aspergillus subgen. Cremei</taxon>
    </lineage>
</organism>
<keyword evidence="1" id="KW-0812">Transmembrane</keyword>
<dbReference type="STRING" id="1073089.A0A1L9RLI5"/>
<dbReference type="RefSeq" id="XP_040689481.1">
    <property type="nucleotide sequence ID" value="XM_040833133.1"/>
</dbReference>